<dbReference type="Proteomes" id="UP000183629">
    <property type="component" value="Unassembled WGS sequence"/>
</dbReference>
<dbReference type="SUPFAM" id="SSF46689">
    <property type="entry name" value="Homeodomain-like"/>
    <property type="match status" value="1"/>
</dbReference>
<protein>
    <submittedName>
        <fullName evidence="4">Transcriptional regulator C-terminal region</fullName>
    </submittedName>
</protein>
<keyword evidence="5" id="KW-1185">Reference proteome</keyword>
<dbReference type="AlphaFoldDB" id="A0A1I7EVG8"/>
<dbReference type="PANTHER" id="PTHR43479">
    <property type="entry name" value="ACREF/ENVCD OPERON REPRESSOR-RELATED"/>
    <property type="match status" value="1"/>
</dbReference>
<dbReference type="PANTHER" id="PTHR43479:SF7">
    <property type="entry name" value="TETR-FAMILY TRANSCRIPTIONAL REGULATOR"/>
    <property type="match status" value="1"/>
</dbReference>
<evidence type="ECO:0000313" key="5">
    <source>
        <dbReference type="Proteomes" id="UP000183629"/>
    </source>
</evidence>
<dbReference type="InterPro" id="IPR009057">
    <property type="entry name" value="Homeodomain-like_sf"/>
</dbReference>
<name>A0A1I7EVG8_9STRE</name>
<dbReference type="Pfam" id="PF14278">
    <property type="entry name" value="TetR_C_8"/>
    <property type="match status" value="1"/>
</dbReference>
<keyword evidence="1 2" id="KW-0238">DNA-binding</keyword>
<proteinExistence type="predicted"/>
<dbReference type="PROSITE" id="PS50977">
    <property type="entry name" value="HTH_TETR_2"/>
    <property type="match status" value="1"/>
</dbReference>
<sequence length="202" mass="23912">MTAFKNLGIIPQNVKNWGINMKRSEQKARTKYNIRQAFIDLLQRKEMDNITITELAKSANIDRKTFYLHYDTTFDVYHDIIDDVSNQLDDILKQQNNFDFFIFFNELNQVMQANFKFYQTITKQKSYAYLIKDFTDILENGLTHYYLSSNQTTSNKIKIRYISNGIMGVYINWLAQPNNISQDELVHILSDLLENDIKHLNN</sequence>
<dbReference type="EMBL" id="FPBN01000001">
    <property type="protein sequence ID" value="SFU27913.1"/>
    <property type="molecule type" value="Genomic_DNA"/>
</dbReference>
<feature type="domain" description="HTH tetR-type" evidence="3">
    <location>
        <begin position="28"/>
        <end position="88"/>
    </location>
</feature>
<evidence type="ECO:0000256" key="2">
    <source>
        <dbReference type="PROSITE-ProRule" id="PRU00335"/>
    </source>
</evidence>
<dbReference type="Gene3D" id="1.10.357.10">
    <property type="entry name" value="Tetracycline Repressor, domain 2"/>
    <property type="match status" value="1"/>
</dbReference>
<evidence type="ECO:0000259" key="3">
    <source>
        <dbReference type="PROSITE" id="PS50977"/>
    </source>
</evidence>
<organism evidence="4 5">
    <name type="scientific">Streptococcus gallolyticus</name>
    <dbReference type="NCBI Taxonomy" id="315405"/>
    <lineage>
        <taxon>Bacteria</taxon>
        <taxon>Bacillati</taxon>
        <taxon>Bacillota</taxon>
        <taxon>Bacilli</taxon>
        <taxon>Lactobacillales</taxon>
        <taxon>Streptococcaceae</taxon>
        <taxon>Streptococcus</taxon>
    </lineage>
</organism>
<evidence type="ECO:0000313" key="4">
    <source>
        <dbReference type="EMBL" id="SFU27913.1"/>
    </source>
</evidence>
<dbReference type="GO" id="GO:0003677">
    <property type="term" value="F:DNA binding"/>
    <property type="evidence" value="ECO:0007669"/>
    <property type="project" value="UniProtKB-UniRule"/>
</dbReference>
<dbReference type="InterPro" id="IPR001647">
    <property type="entry name" value="HTH_TetR"/>
</dbReference>
<evidence type="ECO:0000256" key="1">
    <source>
        <dbReference type="ARBA" id="ARBA00023125"/>
    </source>
</evidence>
<reference evidence="5" key="1">
    <citation type="submission" date="2016-10" db="EMBL/GenBank/DDBJ databases">
        <authorList>
            <person name="Varghese N."/>
            <person name="Submissions S."/>
        </authorList>
    </citation>
    <scope>NUCLEOTIDE SEQUENCE [LARGE SCALE GENOMIC DNA]</scope>
    <source>
        <strain evidence="5">LMG 15572</strain>
    </source>
</reference>
<accession>A0A1I7EVG8</accession>
<feature type="DNA-binding region" description="H-T-H motif" evidence="2">
    <location>
        <begin position="51"/>
        <end position="70"/>
    </location>
</feature>
<dbReference type="InterPro" id="IPR050624">
    <property type="entry name" value="HTH-type_Tx_Regulator"/>
</dbReference>
<dbReference type="InterPro" id="IPR039532">
    <property type="entry name" value="TetR_C_Firmicutes"/>
</dbReference>
<dbReference type="RefSeq" id="WP_256210104.1">
    <property type="nucleotide sequence ID" value="NZ_FOLZ01000001.1"/>
</dbReference>
<gene>
    <name evidence="4" type="ORF">SAMN05660328_10125</name>
</gene>